<evidence type="ECO:0000256" key="2">
    <source>
        <dbReference type="ARBA" id="ARBA00004906"/>
    </source>
</evidence>
<dbReference type="GO" id="GO:0061630">
    <property type="term" value="F:ubiquitin protein ligase activity"/>
    <property type="evidence" value="ECO:0007669"/>
    <property type="project" value="UniProtKB-EC"/>
</dbReference>
<dbReference type="Pfam" id="PF00632">
    <property type="entry name" value="HECT"/>
    <property type="match status" value="1"/>
</dbReference>
<dbReference type="Gene3D" id="3.30.2410.10">
    <property type="entry name" value="Hect, E3 ligase catalytic domain"/>
    <property type="match status" value="1"/>
</dbReference>
<dbReference type="PANTHER" id="PTHR11254">
    <property type="entry name" value="HECT DOMAIN UBIQUITIN-PROTEIN LIGASE"/>
    <property type="match status" value="1"/>
</dbReference>
<feature type="transmembrane region" description="Helical" evidence="8">
    <location>
        <begin position="155"/>
        <end position="176"/>
    </location>
</feature>
<feature type="signal peptide" evidence="9">
    <location>
        <begin position="1"/>
        <end position="17"/>
    </location>
</feature>
<evidence type="ECO:0000313" key="11">
    <source>
        <dbReference type="EMBL" id="GBG33651.1"/>
    </source>
</evidence>
<evidence type="ECO:0000256" key="1">
    <source>
        <dbReference type="ARBA" id="ARBA00000885"/>
    </source>
</evidence>
<feature type="compositionally biased region" description="Low complexity" evidence="7">
    <location>
        <begin position="384"/>
        <end position="403"/>
    </location>
</feature>
<dbReference type="Gene3D" id="3.30.2160.10">
    <property type="entry name" value="Hect, E3 ligase catalytic domain"/>
    <property type="match status" value="1"/>
</dbReference>
<feature type="active site" description="Glycyl thioester intermediate" evidence="6">
    <location>
        <position position="859"/>
    </location>
</feature>
<keyword evidence="12" id="KW-1185">Reference proteome</keyword>
<feature type="transmembrane region" description="Helical" evidence="8">
    <location>
        <begin position="125"/>
        <end position="143"/>
    </location>
</feature>
<keyword evidence="4" id="KW-0808">Transferase</keyword>
<feature type="compositionally biased region" description="Polar residues" evidence="7">
    <location>
        <begin position="562"/>
        <end position="574"/>
    </location>
</feature>
<feature type="region of interest" description="Disordered" evidence="7">
    <location>
        <begin position="367"/>
        <end position="403"/>
    </location>
</feature>
<dbReference type="PANTHER" id="PTHR11254:SF440">
    <property type="entry name" value="E3 UBIQUITIN-PROTEIN LIGASE NEDD-4"/>
    <property type="match status" value="1"/>
</dbReference>
<evidence type="ECO:0000313" key="12">
    <source>
        <dbReference type="Proteomes" id="UP000241890"/>
    </source>
</evidence>
<feature type="compositionally biased region" description="Low complexity" evidence="7">
    <location>
        <begin position="26"/>
        <end position="47"/>
    </location>
</feature>
<dbReference type="Proteomes" id="UP000241890">
    <property type="component" value="Unassembled WGS sequence"/>
</dbReference>
<dbReference type="InParanoid" id="A0A2R5GYV7"/>
<dbReference type="AlphaFoldDB" id="A0A2R5GYV7"/>
<feature type="region of interest" description="Disordered" evidence="7">
    <location>
        <begin position="542"/>
        <end position="574"/>
    </location>
</feature>
<keyword evidence="8" id="KW-0812">Transmembrane</keyword>
<feature type="compositionally biased region" description="Basic and acidic residues" evidence="7">
    <location>
        <begin position="48"/>
        <end position="58"/>
    </location>
</feature>
<dbReference type="EMBL" id="BEYU01000164">
    <property type="protein sequence ID" value="GBG33651.1"/>
    <property type="molecule type" value="Genomic_DNA"/>
</dbReference>
<keyword evidence="8" id="KW-0472">Membrane</keyword>
<feature type="chain" id="PRO_5015349387" description="HECT-type E3 ubiquitin transferase" evidence="9">
    <location>
        <begin position="18"/>
        <end position="894"/>
    </location>
</feature>
<dbReference type="InterPro" id="IPR050409">
    <property type="entry name" value="E3_ubiq-protein_ligase"/>
</dbReference>
<proteinExistence type="predicted"/>
<keyword evidence="5 6" id="KW-0833">Ubl conjugation pathway</keyword>
<dbReference type="OrthoDB" id="8068875at2759"/>
<feature type="domain" description="HECT" evidence="10">
    <location>
        <begin position="506"/>
        <end position="894"/>
    </location>
</feature>
<evidence type="ECO:0000256" key="7">
    <source>
        <dbReference type="SAM" id="MobiDB-lite"/>
    </source>
</evidence>
<comment type="catalytic activity">
    <reaction evidence="1">
        <text>S-ubiquitinyl-[E2 ubiquitin-conjugating enzyme]-L-cysteine + [acceptor protein]-L-lysine = [E2 ubiquitin-conjugating enzyme]-L-cysteine + N(6)-ubiquitinyl-[acceptor protein]-L-lysine.</text>
        <dbReference type="EC" id="2.3.2.26"/>
    </reaction>
</comment>
<comment type="caution">
    <text evidence="11">The sequence shown here is derived from an EMBL/GenBank/DDBJ whole genome shotgun (WGS) entry which is preliminary data.</text>
</comment>
<feature type="compositionally biased region" description="Basic and acidic residues" evidence="7">
    <location>
        <begin position="67"/>
        <end position="80"/>
    </location>
</feature>
<evidence type="ECO:0000256" key="8">
    <source>
        <dbReference type="SAM" id="Phobius"/>
    </source>
</evidence>
<evidence type="ECO:0000256" key="5">
    <source>
        <dbReference type="ARBA" id="ARBA00022786"/>
    </source>
</evidence>
<dbReference type="SMART" id="SM00119">
    <property type="entry name" value="HECTc"/>
    <property type="match status" value="1"/>
</dbReference>
<comment type="pathway">
    <text evidence="2">Protein modification; protein ubiquitination.</text>
</comment>
<keyword evidence="9" id="KW-0732">Signal</keyword>
<reference evidence="11 12" key="1">
    <citation type="submission" date="2017-12" db="EMBL/GenBank/DDBJ databases">
        <title>Sequencing, de novo assembly and annotation of complete genome of a new Thraustochytrid species, strain FCC1311.</title>
        <authorList>
            <person name="Sedici K."/>
            <person name="Godart F."/>
            <person name="Aiese Cigliano R."/>
            <person name="Sanseverino W."/>
            <person name="Barakat M."/>
            <person name="Ortet P."/>
            <person name="Marechal E."/>
            <person name="Cagnac O."/>
            <person name="Amato A."/>
        </authorList>
    </citation>
    <scope>NUCLEOTIDE SEQUENCE [LARGE SCALE GENOMIC DNA]</scope>
</reference>
<evidence type="ECO:0000256" key="3">
    <source>
        <dbReference type="ARBA" id="ARBA00012485"/>
    </source>
</evidence>
<gene>
    <name evidence="11" type="ORF">FCC1311_098742</name>
</gene>
<feature type="transmembrane region" description="Helical" evidence="8">
    <location>
        <begin position="291"/>
        <end position="311"/>
    </location>
</feature>
<dbReference type="Gene3D" id="3.90.1750.10">
    <property type="entry name" value="Hect, E3 ligase catalytic domains"/>
    <property type="match status" value="1"/>
</dbReference>
<keyword evidence="8" id="KW-1133">Transmembrane helix</keyword>
<sequence length="894" mass="101118">MMASSMMLTALVLSTYTSPMADKEAQQQQQQRQQQQQQEQQEQLLQREQQDRHAGEQEEAHDDVDDAAAHASEHPTHGDADDASSAARTQDDARTLEERRVSALERRNKHHKRVREKLFETFCSFRLLVGFPVWHVLVRLLTYWTVQHTGFREDFAFRISVLLSILASWNYTSIVLRHMLPIFLVNYSWLIGGNNFTAVVFFPWDLLWRSFDCCVLWLTGRSVVRGVILRIMLELIEPYNLDISEIVMTQPTCHDDAFAPAYAAVYPDSPHLVPEDAGDCLSLTQAELFNLVFSAYGAFRIVMFVILIVVLRRLDAWRIFCKWWRDRENTIEELEKVLANRDKVLQYAKRNPFRAKLHADPRAFLATKREDNAETGDGESPTTSNGPNGFNGPNAAASGNSLSASLQRWTPRVRDLGIKSSIMRMRQWKPSTSLHARLGERAKNSTHVERIEALRKQVVEIHGVPDAYDLLFRKVDLRIVRGVDKSGRGVFLQVAAQLLAFPMKKLKNGFCVTFEGESGVDGGGLTAEMYKLVAEELSQLLPEKEPAKSASSNDVETPDDGTGTTAHRQSVVAPTSATALRTHPHILRALPDSTLMLAANPNLELVHYYALGKLVGLAIVQEGVFQLPLSSAMLKMMVDLEIDSEDVRAIDPVYFENRMLTLLQQGGVDLMKNVMDVEQIPFVWLDSNGEFGEELCANGAQRMLSEENKLEYIQLLSEQYVCGEVREEMQIFLSGFHEVIPVNALQDNNIDYIDLALALQGVPEIDVDDWKMHTLPPSSNDTWRPAQGRGAVAEVDTDQLLTWFWQVVREMDSEHRARLLQFSTGLSSTPVGGFRNLKPRPFNIVVDLHPDHLPSAVTCFNTLRVPACDSKEDLKKRLLKICSQRHLLETFGEK</sequence>
<organism evidence="11 12">
    <name type="scientific">Hondaea fermentalgiana</name>
    <dbReference type="NCBI Taxonomy" id="2315210"/>
    <lineage>
        <taxon>Eukaryota</taxon>
        <taxon>Sar</taxon>
        <taxon>Stramenopiles</taxon>
        <taxon>Bigyra</taxon>
        <taxon>Labyrinthulomycetes</taxon>
        <taxon>Thraustochytrida</taxon>
        <taxon>Thraustochytriidae</taxon>
        <taxon>Hondaea</taxon>
    </lineage>
</organism>
<evidence type="ECO:0000256" key="4">
    <source>
        <dbReference type="ARBA" id="ARBA00022679"/>
    </source>
</evidence>
<dbReference type="InterPro" id="IPR035983">
    <property type="entry name" value="Hect_E3_ubiquitin_ligase"/>
</dbReference>
<evidence type="ECO:0000256" key="6">
    <source>
        <dbReference type="PROSITE-ProRule" id="PRU00104"/>
    </source>
</evidence>
<dbReference type="EC" id="2.3.2.26" evidence="3"/>
<dbReference type="SUPFAM" id="SSF56204">
    <property type="entry name" value="Hect, E3 ligase catalytic domain"/>
    <property type="match status" value="1"/>
</dbReference>
<evidence type="ECO:0000259" key="10">
    <source>
        <dbReference type="PROSITE" id="PS50237"/>
    </source>
</evidence>
<evidence type="ECO:0000256" key="9">
    <source>
        <dbReference type="SAM" id="SignalP"/>
    </source>
</evidence>
<dbReference type="PROSITE" id="PS50237">
    <property type="entry name" value="HECT"/>
    <property type="match status" value="1"/>
</dbReference>
<dbReference type="InterPro" id="IPR000569">
    <property type="entry name" value="HECT_dom"/>
</dbReference>
<feature type="region of interest" description="Disordered" evidence="7">
    <location>
        <begin position="20"/>
        <end position="97"/>
    </location>
</feature>
<protein>
    <recommendedName>
        <fullName evidence="3">HECT-type E3 ubiquitin transferase</fullName>
        <ecNumber evidence="3">2.3.2.26</ecNumber>
    </recommendedName>
</protein>
<accession>A0A2R5GYV7</accession>
<name>A0A2R5GYV7_9STRA</name>